<evidence type="ECO:0000256" key="2">
    <source>
        <dbReference type="ARBA" id="ARBA00022741"/>
    </source>
</evidence>
<keyword evidence="5" id="KW-0460">Magnesium</keyword>
<evidence type="ECO:0000313" key="6">
    <source>
        <dbReference type="EMBL" id="EHJ55751.1"/>
    </source>
</evidence>
<feature type="binding site" evidence="4">
    <location>
        <position position="49"/>
    </location>
    <ligand>
        <name>substrate</name>
    </ligand>
</feature>
<dbReference type="PANTHER" id="PTHR23407">
    <property type="entry name" value="ATPASE INHIBITOR/5-FORMYLTETRAHYDROFOLATE CYCLO-LIGASE"/>
    <property type="match status" value="1"/>
</dbReference>
<keyword evidence="7" id="KW-1185">Reference proteome</keyword>
<comment type="similarity">
    <text evidence="1 5">Belongs to the 5-formyltetrahydrofolate cyclo-ligase family.</text>
</comment>
<feature type="binding site" evidence="4">
    <location>
        <begin position="3"/>
        <end position="7"/>
    </location>
    <ligand>
        <name>ATP</name>
        <dbReference type="ChEBI" id="CHEBI:30616"/>
    </ligand>
</feature>
<proteinExistence type="inferred from homology"/>
<comment type="cofactor">
    <cofactor evidence="5">
        <name>Mg(2+)</name>
        <dbReference type="ChEBI" id="CHEBI:18420"/>
    </cofactor>
</comment>
<dbReference type="STRING" id="764291.STRUR_0170"/>
<dbReference type="PIRSF" id="PIRSF006806">
    <property type="entry name" value="FTHF_cligase"/>
    <property type="match status" value="1"/>
</dbReference>
<dbReference type="InterPro" id="IPR024185">
    <property type="entry name" value="FTHF_cligase-like_sf"/>
</dbReference>
<feature type="binding site" evidence="4">
    <location>
        <begin position="130"/>
        <end position="138"/>
    </location>
    <ligand>
        <name>ATP</name>
        <dbReference type="ChEBI" id="CHEBI:30616"/>
    </ligand>
</feature>
<name>G5KH77_9STRE</name>
<keyword evidence="6" id="KW-0436">Ligase</keyword>
<evidence type="ECO:0000256" key="5">
    <source>
        <dbReference type="RuleBase" id="RU361279"/>
    </source>
</evidence>
<dbReference type="InterPro" id="IPR037171">
    <property type="entry name" value="NagB/RpiA_transferase-like"/>
</dbReference>
<keyword evidence="2 4" id="KW-0547">Nucleotide-binding</keyword>
<feature type="binding site" evidence="4">
    <location>
        <position position="54"/>
    </location>
    <ligand>
        <name>substrate</name>
    </ligand>
</feature>
<dbReference type="EC" id="6.3.3.2" evidence="5"/>
<accession>G5KH77</accession>
<dbReference type="eggNOG" id="COG0212">
    <property type="taxonomic scope" value="Bacteria"/>
</dbReference>
<dbReference type="Proteomes" id="UP000005388">
    <property type="component" value="Unassembled WGS sequence"/>
</dbReference>
<dbReference type="GO" id="GO:0035999">
    <property type="term" value="P:tetrahydrofolate interconversion"/>
    <property type="evidence" value="ECO:0007669"/>
    <property type="project" value="TreeGrafter"/>
</dbReference>
<protein>
    <recommendedName>
        <fullName evidence="5">5-formyltetrahydrofolate cyclo-ligase</fullName>
        <ecNumber evidence="5">6.3.3.2</ecNumber>
    </recommendedName>
</protein>
<evidence type="ECO:0000313" key="7">
    <source>
        <dbReference type="Proteomes" id="UP000005388"/>
    </source>
</evidence>
<organism evidence="6 7">
    <name type="scientific">Streptococcus urinalis 2285-97</name>
    <dbReference type="NCBI Taxonomy" id="764291"/>
    <lineage>
        <taxon>Bacteria</taxon>
        <taxon>Bacillati</taxon>
        <taxon>Bacillota</taxon>
        <taxon>Bacilli</taxon>
        <taxon>Lactobacillales</taxon>
        <taxon>Streptococcaceae</taxon>
        <taxon>Streptococcus</taxon>
    </lineage>
</organism>
<dbReference type="NCBIfam" id="TIGR02727">
    <property type="entry name" value="MTHFS_bact"/>
    <property type="match status" value="1"/>
</dbReference>
<keyword evidence="5" id="KW-0479">Metal-binding</keyword>
<dbReference type="InterPro" id="IPR002698">
    <property type="entry name" value="FTHF_cligase"/>
</dbReference>
<dbReference type="GO" id="GO:0030272">
    <property type="term" value="F:5-formyltetrahydrofolate cyclo-ligase activity"/>
    <property type="evidence" value="ECO:0007669"/>
    <property type="project" value="UniProtKB-EC"/>
</dbReference>
<keyword evidence="3 4" id="KW-0067">ATP-binding</keyword>
<dbReference type="EMBL" id="AEUZ02000001">
    <property type="protein sequence ID" value="EHJ55751.1"/>
    <property type="molecule type" value="Genomic_DNA"/>
</dbReference>
<comment type="caution">
    <text evidence="6">The sequence shown here is derived from an EMBL/GenBank/DDBJ whole genome shotgun (WGS) entry which is preliminary data.</text>
</comment>
<dbReference type="GO" id="GO:0046872">
    <property type="term" value="F:metal ion binding"/>
    <property type="evidence" value="ECO:0007669"/>
    <property type="project" value="UniProtKB-KW"/>
</dbReference>
<dbReference type="RefSeq" id="WP_006738540.1">
    <property type="nucleotide sequence ID" value="NZ_AEUZ02000001.1"/>
</dbReference>
<evidence type="ECO:0000256" key="3">
    <source>
        <dbReference type="ARBA" id="ARBA00022840"/>
    </source>
</evidence>
<dbReference type="Gene3D" id="3.40.50.10420">
    <property type="entry name" value="NagB/RpiA/CoA transferase-like"/>
    <property type="match status" value="1"/>
</dbReference>
<dbReference type="GO" id="GO:0009396">
    <property type="term" value="P:folic acid-containing compound biosynthetic process"/>
    <property type="evidence" value="ECO:0007669"/>
    <property type="project" value="TreeGrafter"/>
</dbReference>
<reference evidence="6 7" key="1">
    <citation type="journal article" date="2014" name="Int. J. Syst. Evol. Microbiol.">
        <title>Phylogenomics and the dynamic genome evolution of the genus Streptococcus.</title>
        <authorList>
            <consortium name="The Broad Institute Genome Sequencing Platform"/>
            <person name="Richards V.P."/>
            <person name="Palmer S.R."/>
            <person name="Pavinski Bitar P.D."/>
            <person name="Qin X."/>
            <person name="Weinstock G.M."/>
            <person name="Highlander S.K."/>
            <person name="Town C.D."/>
            <person name="Burne R.A."/>
            <person name="Stanhope M.J."/>
        </authorList>
    </citation>
    <scope>NUCLEOTIDE SEQUENCE [LARGE SCALE GENOMIC DNA]</scope>
    <source>
        <strain evidence="6 7">2285-97</strain>
    </source>
</reference>
<dbReference type="SUPFAM" id="SSF100950">
    <property type="entry name" value="NagB/RpiA/CoA transferase-like"/>
    <property type="match status" value="1"/>
</dbReference>
<gene>
    <name evidence="6" type="ORF">STRUR_0170</name>
</gene>
<evidence type="ECO:0000256" key="4">
    <source>
        <dbReference type="PIRSR" id="PIRSR006806-1"/>
    </source>
</evidence>
<sequence length="176" mass="20385">MEKREQRQNILKALKEHDKTRKKAKDHAFISALIKTDKYQNARTIASFLAFDFEFNTDLLIKQASKDGKIILIPKTYANRDMVFVPYHPDKLKKTNFGLMEPTNIEEAYDKKDIDLIHVPGVCFNQNGYRIGHGAGYYDRFLSDYQGNTISTVYDCQMVDFTPESHDIAVEELIIQ</sequence>
<dbReference type="Pfam" id="PF01812">
    <property type="entry name" value="5-FTHF_cyc-lig"/>
    <property type="match status" value="1"/>
</dbReference>
<dbReference type="AlphaFoldDB" id="G5KH77"/>
<dbReference type="PANTHER" id="PTHR23407:SF1">
    <property type="entry name" value="5-FORMYLTETRAHYDROFOLATE CYCLO-LIGASE"/>
    <property type="match status" value="1"/>
</dbReference>
<comment type="catalytic activity">
    <reaction evidence="5">
        <text>(6S)-5-formyl-5,6,7,8-tetrahydrofolate + ATP = (6R)-5,10-methenyltetrahydrofolate + ADP + phosphate</text>
        <dbReference type="Rhea" id="RHEA:10488"/>
        <dbReference type="ChEBI" id="CHEBI:30616"/>
        <dbReference type="ChEBI" id="CHEBI:43474"/>
        <dbReference type="ChEBI" id="CHEBI:57455"/>
        <dbReference type="ChEBI" id="CHEBI:57457"/>
        <dbReference type="ChEBI" id="CHEBI:456216"/>
        <dbReference type="EC" id="6.3.3.2"/>
    </reaction>
</comment>
<evidence type="ECO:0000256" key="1">
    <source>
        <dbReference type="ARBA" id="ARBA00010638"/>
    </source>
</evidence>
<dbReference type="GO" id="GO:0005524">
    <property type="term" value="F:ATP binding"/>
    <property type="evidence" value="ECO:0007669"/>
    <property type="project" value="UniProtKB-KW"/>
</dbReference>